<dbReference type="Proteomes" id="UP000190135">
    <property type="component" value="Unassembled WGS sequence"/>
</dbReference>
<dbReference type="Pfam" id="PF02738">
    <property type="entry name" value="MoCoBD_1"/>
    <property type="match status" value="1"/>
</dbReference>
<protein>
    <submittedName>
        <fullName evidence="4">Xanthine dehydrogenase, molybdenum binding subunit apoprotein</fullName>
    </submittedName>
</protein>
<dbReference type="AlphaFoldDB" id="A0A1T4PJ88"/>
<keyword evidence="5" id="KW-1185">Reference proteome</keyword>
<reference evidence="4 5" key="1">
    <citation type="submission" date="2017-02" db="EMBL/GenBank/DDBJ databases">
        <authorList>
            <person name="Peterson S.W."/>
        </authorList>
    </citation>
    <scope>NUCLEOTIDE SEQUENCE [LARGE SCALE GENOMIC DNA]</scope>
    <source>
        <strain evidence="4 5">USBA 369</strain>
    </source>
</reference>
<dbReference type="GO" id="GO:0005506">
    <property type="term" value="F:iron ion binding"/>
    <property type="evidence" value="ECO:0007669"/>
    <property type="project" value="InterPro"/>
</dbReference>
<evidence type="ECO:0000256" key="2">
    <source>
        <dbReference type="ARBA" id="ARBA00023002"/>
    </source>
</evidence>
<evidence type="ECO:0000259" key="3">
    <source>
        <dbReference type="SMART" id="SM01008"/>
    </source>
</evidence>
<dbReference type="Gene3D" id="3.30.365.10">
    <property type="entry name" value="Aldehyde oxidase/xanthine dehydrogenase, molybdopterin binding domain"/>
    <property type="match status" value="4"/>
</dbReference>
<dbReference type="STRING" id="1365950.SAMN05428963_10417"/>
<dbReference type="InterPro" id="IPR036856">
    <property type="entry name" value="Ald_Oxase/Xan_DH_a/b_sf"/>
</dbReference>
<dbReference type="EMBL" id="FUXL01000004">
    <property type="protein sequence ID" value="SJZ91640.1"/>
    <property type="molecule type" value="Genomic_DNA"/>
</dbReference>
<dbReference type="Pfam" id="PF20256">
    <property type="entry name" value="MoCoBD_2"/>
    <property type="match status" value="1"/>
</dbReference>
<sequence>MSNFVENAKQAVQGAAQAAMQKAVELAPDSWIPGGRPDPLIDRKHGLIGAQTSRVDGSLKVRGAAPFAAEFPLEGLLYAAVTFSTIAKGRITTLDTAEAEAAPGVVLVMTHRNAPRMRPMPLFLTSQKAAGGDDLPVMQDDRIHWNGQPVALVLAETQEQADHAASLVRVAYEVEPALLSFAEAKAKGTEPGIFMGPMKLEIGDPEAALAAAPHKVDTVYRTPRHSHNAIELHAATVAWQGDTLRVHDASQAVAHTAWSLAEIFGIDESNVHVTSPFVGGGFGGKSLWHHQVLAAAASKLTGRPVRIVLSREGVYRLVGGRTLTEQRLALGARDDGTLDAIIHTGTVAMTPHNAMPEPFILPTQSAYAARSIKLDVEVVKLDMLANTFMRAPGESVGTFALESAMDELAVELGMDPVELRIRNEPEKDPTSGLPFSSRHIVDAYRMGAERFGWSARSATPGMRREGEWLIGMGVATATYPYHRMPGGAARLTLTRDGRVTVEAAAHEMGMGTATAQSQITAERLGLSLDQVTVHYGDSAMPGMILAGGSQQTASIGAAVIAAQRELVAELLKLAGNDSPLAGLKPDEVGGMNGGLAKLDEPDRFESYVSILTRANSDEVSVVGNAPMPLETQHWSMHSYGAMFCEVRVNAITGEPRVSRFLGSFDCGRIINAKTAASQFRGGIIMGLGLALMEETVFDERSGRIMNPSMAEYHVPVHMDVPEIDVIWTDIADPHTPMGAHGVGEIGITGVGAAVANAVYNATGKRVRDLPITLDKLM</sequence>
<dbReference type="Gene3D" id="3.90.1170.50">
    <property type="entry name" value="Aldehyde oxidase/xanthine dehydrogenase, a/b hammerhead"/>
    <property type="match status" value="1"/>
</dbReference>
<dbReference type="PANTHER" id="PTHR11908:SF132">
    <property type="entry name" value="ALDEHYDE OXIDASE 1-RELATED"/>
    <property type="match status" value="1"/>
</dbReference>
<dbReference type="SMART" id="SM01008">
    <property type="entry name" value="Ald_Xan_dh_C"/>
    <property type="match status" value="1"/>
</dbReference>
<evidence type="ECO:0000313" key="4">
    <source>
        <dbReference type="EMBL" id="SJZ91640.1"/>
    </source>
</evidence>
<keyword evidence="2" id="KW-0560">Oxidoreductase</keyword>
<dbReference type="InterPro" id="IPR008274">
    <property type="entry name" value="AldOxase/xan_DH_MoCoBD1"/>
</dbReference>
<dbReference type="InterPro" id="IPR000674">
    <property type="entry name" value="Ald_Oxase/Xan_DH_a/b"/>
</dbReference>
<accession>A0A1T4PJ88</accession>
<dbReference type="Pfam" id="PF01315">
    <property type="entry name" value="Ald_Xan_dh_C"/>
    <property type="match status" value="1"/>
</dbReference>
<dbReference type="GO" id="GO:0016491">
    <property type="term" value="F:oxidoreductase activity"/>
    <property type="evidence" value="ECO:0007669"/>
    <property type="project" value="UniProtKB-KW"/>
</dbReference>
<dbReference type="PANTHER" id="PTHR11908">
    <property type="entry name" value="XANTHINE DEHYDROGENASE"/>
    <property type="match status" value="1"/>
</dbReference>
<dbReference type="InterPro" id="IPR037165">
    <property type="entry name" value="AldOxase/xan_DH_Mopterin-bd_sf"/>
</dbReference>
<keyword evidence="1" id="KW-0500">Molybdenum</keyword>
<evidence type="ECO:0000256" key="1">
    <source>
        <dbReference type="ARBA" id="ARBA00022505"/>
    </source>
</evidence>
<dbReference type="SUPFAM" id="SSF56003">
    <property type="entry name" value="Molybdenum cofactor-binding domain"/>
    <property type="match status" value="1"/>
</dbReference>
<dbReference type="SUPFAM" id="SSF54665">
    <property type="entry name" value="CO dehydrogenase molybdoprotein N-domain-like"/>
    <property type="match status" value="1"/>
</dbReference>
<dbReference type="InterPro" id="IPR046867">
    <property type="entry name" value="AldOxase/xan_DH_MoCoBD2"/>
</dbReference>
<feature type="domain" description="Aldehyde oxidase/xanthine dehydrogenase a/b hammerhead" evidence="3">
    <location>
        <begin position="62"/>
        <end position="176"/>
    </location>
</feature>
<proteinExistence type="predicted"/>
<gene>
    <name evidence="4" type="ORF">SAMN05428963_10417</name>
</gene>
<evidence type="ECO:0000313" key="5">
    <source>
        <dbReference type="Proteomes" id="UP000190135"/>
    </source>
</evidence>
<name>A0A1T4PJ88_9HYPH</name>
<organism evidence="4 5">
    <name type="scientific">Consotaella salsifontis</name>
    <dbReference type="NCBI Taxonomy" id="1365950"/>
    <lineage>
        <taxon>Bacteria</taxon>
        <taxon>Pseudomonadati</taxon>
        <taxon>Pseudomonadota</taxon>
        <taxon>Alphaproteobacteria</taxon>
        <taxon>Hyphomicrobiales</taxon>
        <taxon>Aurantimonadaceae</taxon>
        <taxon>Consotaella</taxon>
    </lineage>
</organism>
<dbReference type="InterPro" id="IPR016208">
    <property type="entry name" value="Ald_Oxase/xanthine_DH-like"/>
</dbReference>